<dbReference type="PANTHER" id="PTHR30055">
    <property type="entry name" value="HTH-TYPE TRANSCRIPTIONAL REGULATOR RUTR"/>
    <property type="match status" value="1"/>
</dbReference>
<dbReference type="GO" id="GO:0000976">
    <property type="term" value="F:transcription cis-regulatory region binding"/>
    <property type="evidence" value="ECO:0007669"/>
    <property type="project" value="TreeGrafter"/>
</dbReference>
<dbReference type="EMBL" id="POAF01000002">
    <property type="protein sequence ID" value="RBM02973.1"/>
    <property type="molecule type" value="Genomic_DNA"/>
</dbReference>
<feature type="DNA-binding region" description="H-T-H motif" evidence="4">
    <location>
        <begin position="60"/>
        <end position="79"/>
    </location>
</feature>
<evidence type="ECO:0000256" key="4">
    <source>
        <dbReference type="PROSITE-ProRule" id="PRU00335"/>
    </source>
</evidence>
<keyword evidence="7" id="KW-1185">Reference proteome</keyword>
<dbReference type="PROSITE" id="PS50977">
    <property type="entry name" value="HTH_TETR_2"/>
    <property type="match status" value="1"/>
</dbReference>
<evidence type="ECO:0000259" key="5">
    <source>
        <dbReference type="PROSITE" id="PS50977"/>
    </source>
</evidence>
<evidence type="ECO:0000256" key="2">
    <source>
        <dbReference type="ARBA" id="ARBA00023125"/>
    </source>
</evidence>
<feature type="domain" description="HTH tetR-type" evidence="5">
    <location>
        <begin position="37"/>
        <end position="97"/>
    </location>
</feature>
<dbReference type="PANTHER" id="PTHR30055:SF234">
    <property type="entry name" value="HTH-TYPE TRANSCRIPTIONAL REGULATOR BETI"/>
    <property type="match status" value="1"/>
</dbReference>
<accession>A0A365YLP9</accession>
<dbReference type="GO" id="GO:0003700">
    <property type="term" value="F:DNA-binding transcription factor activity"/>
    <property type="evidence" value="ECO:0007669"/>
    <property type="project" value="TreeGrafter"/>
</dbReference>
<evidence type="ECO:0000313" key="6">
    <source>
        <dbReference type="EMBL" id="RBM02973.1"/>
    </source>
</evidence>
<comment type="caution">
    <text evidence="6">The sequence shown here is derived from an EMBL/GenBank/DDBJ whole genome shotgun (WGS) entry which is preliminary data.</text>
</comment>
<dbReference type="InterPro" id="IPR001647">
    <property type="entry name" value="HTH_TetR"/>
</dbReference>
<dbReference type="PRINTS" id="PR00455">
    <property type="entry name" value="HTHTETR"/>
</dbReference>
<protein>
    <recommendedName>
        <fullName evidence="5">HTH tetR-type domain-containing protein</fullName>
    </recommendedName>
</protein>
<sequence length="225" mass="24588">MNLSACDRKYAWIPGIPWRQATEREECTVGIRDERKAGTLQGIRSAALDILEEQGFDAVTVGRIAQRAGISERTFFRYVPSREAAMLPAERGLFEAVEGCDIPDGADGASILRLLLAAFRSMLLEEVQGNEFRRVSRLMVAEPRLLLVATRQEQELVAAVSDYLTGRGLLAAMPALLIGEMLATCWRVTWQCFGLAERSGEAADPAGIFDDVAASLGVLTAQLVE</sequence>
<dbReference type="Pfam" id="PF00440">
    <property type="entry name" value="TetR_N"/>
    <property type="match status" value="1"/>
</dbReference>
<gene>
    <name evidence="6" type="ORF">C1H84_06040</name>
</gene>
<reference evidence="6 7" key="1">
    <citation type="submission" date="2018-01" db="EMBL/GenBank/DDBJ databases">
        <title>Glutamicibacter soli strain NHPC-3 Whole genome sequence and assembly.</title>
        <authorList>
            <person name="Choudhury P."/>
            <person name="Gupta D."/>
            <person name="Sengupta K."/>
            <person name="Jawed A."/>
            <person name="Sultana N."/>
            <person name="Saha P."/>
        </authorList>
    </citation>
    <scope>NUCLEOTIDE SEQUENCE [LARGE SCALE GENOMIC DNA]</scope>
    <source>
        <strain evidence="6 7">NHPC-3</strain>
    </source>
</reference>
<organism evidence="6 7">
    <name type="scientific">Glutamicibacter soli</name>
    <dbReference type="NCBI Taxonomy" id="453836"/>
    <lineage>
        <taxon>Bacteria</taxon>
        <taxon>Bacillati</taxon>
        <taxon>Actinomycetota</taxon>
        <taxon>Actinomycetes</taxon>
        <taxon>Micrococcales</taxon>
        <taxon>Micrococcaceae</taxon>
        <taxon>Glutamicibacter</taxon>
    </lineage>
</organism>
<keyword evidence="1" id="KW-0805">Transcription regulation</keyword>
<keyword evidence="2 4" id="KW-0238">DNA-binding</keyword>
<dbReference type="InterPro" id="IPR009057">
    <property type="entry name" value="Homeodomain-like_sf"/>
</dbReference>
<dbReference type="SUPFAM" id="SSF46689">
    <property type="entry name" value="Homeodomain-like"/>
    <property type="match status" value="1"/>
</dbReference>
<evidence type="ECO:0000256" key="3">
    <source>
        <dbReference type="ARBA" id="ARBA00023163"/>
    </source>
</evidence>
<dbReference type="Proteomes" id="UP000252167">
    <property type="component" value="Unassembled WGS sequence"/>
</dbReference>
<dbReference type="InterPro" id="IPR050109">
    <property type="entry name" value="HTH-type_TetR-like_transc_reg"/>
</dbReference>
<dbReference type="Gene3D" id="1.10.357.10">
    <property type="entry name" value="Tetracycline Repressor, domain 2"/>
    <property type="match status" value="1"/>
</dbReference>
<proteinExistence type="predicted"/>
<name>A0A365YLP9_9MICC</name>
<dbReference type="AlphaFoldDB" id="A0A365YLP9"/>
<evidence type="ECO:0000256" key="1">
    <source>
        <dbReference type="ARBA" id="ARBA00023015"/>
    </source>
</evidence>
<keyword evidence="3" id="KW-0804">Transcription</keyword>
<evidence type="ECO:0000313" key="7">
    <source>
        <dbReference type="Proteomes" id="UP000252167"/>
    </source>
</evidence>